<accession>A0A0S4M3U1</accession>
<dbReference type="EMBL" id="LN906597">
    <property type="protein sequence ID" value="CUT17963.1"/>
    <property type="molecule type" value="Genomic_DNA"/>
</dbReference>
<reference evidence="2" key="1">
    <citation type="submission" date="2015-11" db="EMBL/GenBank/DDBJ databases">
        <authorList>
            <person name="Seth-Smith H.M.B."/>
        </authorList>
    </citation>
    <scope>NUCLEOTIDE SEQUENCE [LARGE SCALE GENOMIC DNA]</scope>
    <source>
        <strain evidence="2">2013Ark11</strain>
    </source>
</reference>
<dbReference type="Proteomes" id="UP000198651">
    <property type="component" value="Chromosome I"/>
</dbReference>
<evidence type="ECO:0000313" key="2">
    <source>
        <dbReference type="Proteomes" id="UP000198651"/>
    </source>
</evidence>
<organism evidence="1 2">
    <name type="scientific">Candidatus Ichthyocystis hellenicum</name>
    <dbReference type="NCBI Taxonomy" id="1561003"/>
    <lineage>
        <taxon>Bacteria</taxon>
        <taxon>Pseudomonadati</taxon>
        <taxon>Pseudomonadota</taxon>
        <taxon>Betaproteobacteria</taxon>
        <taxon>Burkholderiales</taxon>
        <taxon>Candidatus Ichthyocystis</taxon>
    </lineage>
</organism>
<evidence type="ECO:0000313" key="1">
    <source>
        <dbReference type="EMBL" id="CUT17963.1"/>
    </source>
</evidence>
<dbReference type="OrthoDB" id="9995675at2"/>
<protein>
    <submittedName>
        <fullName evidence="1">Putative coiled coil protein</fullName>
    </submittedName>
</protein>
<sequence>MESSSCIDRCDIGCLSISATNDGDTSLSSTDLPMSDLLQIDCRFINPSTTTISNLVSSINSNDASGYLSTAHVLLEECMSKSFMYIRSIKIHPPLCCSNFSHRDPEYGYGDPVPQRDTYIKNDGKYGLLQYMCDYFKYCMLGNDETNEEREEEEQTLNSERRKLYEHRDLLLLEHQSKSIKSRNKLPSSMSIYELAVDSEIEPEMECADKYAALVSGVRNALEWRLVNKSDFTGIYTEKKPTGNTEIVVNNCDVSMEIPWKLIDKLKFTNVSKKKRSLRNADIEARDNCIFYCMKYYLSLRNKLELVARTKFKDKDELIKECFNKIPMPEKADLKAYSVYSAPPFSRSCPYYARPYYANSGSKISADMDIVEERMNNYCSRSKIALIPI</sequence>
<proteinExistence type="predicted"/>
<keyword evidence="2" id="KW-1185">Reference proteome</keyword>
<dbReference type="AlphaFoldDB" id="A0A0S4M3U1"/>
<name>A0A0S4M3U1_9BURK</name>
<dbReference type="RefSeq" id="WP_092343472.1">
    <property type="nucleotide sequence ID" value="NZ_LN906597.1"/>
</dbReference>
<gene>
    <name evidence="1" type="ORF">Ark11_1150</name>
</gene>